<protein>
    <submittedName>
        <fullName evidence="2">Uncharacterized protein</fullName>
    </submittedName>
</protein>
<dbReference type="EMBL" id="JH794060">
    <property type="protein sequence ID" value="ELQ58833.1"/>
    <property type="molecule type" value="Genomic_DNA"/>
</dbReference>
<name>L7ISC9_PYRO1</name>
<proteinExistence type="predicted"/>
<organism>
    <name type="scientific">Pyricularia oryzae (strain P131)</name>
    <name type="common">Rice blast fungus</name>
    <name type="synonym">Magnaporthe oryzae</name>
    <dbReference type="NCBI Taxonomy" id="1143193"/>
    <lineage>
        <taxon>Eukaryota</taxon>
        <taxon>Fungi</taxon>
        <taxon>Dikarya</taxon>
        <taxon>Ascomycota</taxon>
        <taxon>Pezizomycotina</taxon>
        <taxon>Sordariomycetes</taxon>
        <taxon>Sordariomycetidae</taxon>
        <taxon>Magnaporthales</taxon>
        <taxon>Pyriculariaceae</taxon>
        <taxon>Pyricularia</taxon>
    </lineage>
</organism>
<sequence length="65" mass="7594">MAIRRHCETIKLLQVVGVVELPPTNHYTGSQWAYPNQPSQFNQQQRPTSWKPYRPGTHFGWADSR</sequence>
<feature type="compositionally biased region" description="Polar residues" evidence="1">
    <location>
        <begin position="30"/>
        <end position="48"/>
    </location>
</feature>
<evidence type="ECO:0000256" key="1">
    <source>
        <dbReference type="SAM" id="MobiDB-lite"/>
    </source>
</evidence>
<feature type="region of interest" description="Disordered" evidence="1">
    <location>
        <begin position="30"/>
        <end position="55"/>
    </location>
</feature>
<accession>L7ISC9</accession>
<reference evidence="2" key="1">
    <citation type="journal article" date="2012" name="PLoS Genet.">
        <title>Comparative analysis of the genomes of two field isolates of the rice blast fungus Magnaporthe oryzae.</title>
        <authorList>
            <person name="Xue M."/>
            <person name="Yang J."/>
            <person name="Li Z."/>
            <person name="Hu S."/>
            <person name="Yao N."/>
            <person name="Dean R.A."/>
            <person name="Zhao W."/>
            <person name="Shen M."/>
            <person name="Zhang H."/>
            <person name="Li C."/>
            <person name="Liu L."/>
            <person name="Cao L."/>
            <person name="Xu X."/>
            <person name="Xing Y."/>
            <person name="Hsiang T."/>
            <person name="Zhang Z."/>
            <person name="Xu J.R."/>
            <person name="Peng Y.L."/>
        </authorList>
    </citation>
    <scope>NUCLEOTIDE SEQUENCE [LARGE SCALE GENOMIC DNA]</scope>
    <source>
        <strain evidence="2">P131</strain>
    </source>
</reference>
<dbReference type="AlphaFoldDB" id="L7ISC9"/>
<gene>
    <name evidence="2" type="ORF">OOW_P131scaffold01514g1</name>
</gene>
<evidence type="ECO:0000313" key="2">
    <source>
        <dbReference type="EMBL" id="ELQ58833.1"/>
    </source>
</evidence>